<evidence type="ECO:0000313" key="6">
    <source>
        <dbReference type="EMBL" id="WDR03281.1"/>
    </source>
</evidence>
<dbReference type="InterPro" id="IPR001647">
    <property type="entry name" value="HTH_TetR"/>
</dbReference>
<dbReference type="InterPro" id="IPR009057">
    <property type="entry name" value="Homeodomain-like_sf"/>
</dbReference>
<dbReference type="Proteomes" id="UP001220530">
    <property type="component" value="Chromosome"/>
</dbReference>
<keyword evidence="2 4" id="KW-0238">DNA-binding</keyword>
<proteinExistence type="predicted"/>
<sequence length="187" mass="20236">MPKVVDHEKLRHELAEKAARLFLRRGYSALGMREIAAQLGVSKSALYHYFPGKRDLFDAVGQVAVRRMVSAFVNPPGTPTGVEGMVSAILKGVRTLDANARDEIALLTDYLRTVEGEPEAERGIAEANSALEASVAAIVGVERASLVLSLCYGFLLRRVLAPGAVDFACFETDLRSVLQLAFAAEEC</sequence>
<keyword evidence="7" id="KW-1185">Reference proteome</keyword>
<keyword evidence="1" id="KW-0805">Transcription regulation</keyword>
<protein>
    <submittedName>
        <fullName evidence="6">Helix-turn-helix domain containing protein</fullName>
    </submittedName>
</protein>
<feature type="DNA-binding region" description="H-T-H motif" evidence="4">
    <location>
        <begin position="31"/>
        <end position="50"/>
    </location>
</feature>
<dbReference type="EMBL" id="CP118246">
    <property type="protein sequence ID" value="WDR03281.1"/>
    <property type="molecule type" value="Genomic_DNA"/>
</dbReference>
<gene>
    <name evidence="6" type="ORF">PSQ19_03745</name>
</gene>
<dbReference type="Pfam" id="PF00440">
    <property type="entry name" value="TetR_N"/>
    <property type="match status" value="1"/>
</dbReference>
<evidence type="ECO:0000313" key="7">
    <source>
        <dbReference type="Proteomes" id="UP001220530"/>
    </source>
</evidence>
<evidence type="ECO:0000256" key="2">
    <source>
        <dbReference type="ARBA" id="ARBA00023125"/>
    </source>
</evidence>
<name>A0ABY7YPR7_9HYPH</name>
<evidence type="ECO:0000259" key="5">
    <source>
        <dbReference type="PROSITE" id="PS50977"/>
    </source>
</evidence>
<evidence type="ECO:0000256" key="3">
    <source>
        <dbReference type="ARBA" id="ARBA00023163"/>
    </source>
</evidence>
<dbReference type="PANTHER" id="PTHR30055">
    <property type="entry name" value="HTH-TYPE TRANSCRIPTIONAL REGULATOR RUTR"/>
    <property type="match status" value="1"/>
</dbReference>
<dbReference type="RefSeq" id="WP_282219675.1">
    <property type="nucleotide sequence ID" value="NZ_CP118246.1"/>
</dbReference>
<reference evidence="6 7" key="1">
    <citation type="submission" date="2023-02" db="EMBL/GenBank/DDBJ databases">
        <title>Devosia algicola sp. nov., isolated from the phycosphere of marine algae.</title>
        <authorList>
            <person name="Kim J.M."/>
            <person name="Lee J.K."/>
            <person name="Choi B.J."/>
            <person name="Bayburt H."/>
            <person name="Jeon C.O."/>
        </authorList>
    </citation>
    <scope>NUCLEOTIDE SEQUENCE [LARGE SCALE GENOMIC DNA]</scope>
    <source>
        <strain evidence="6 7">G20-9</strain>
    </source>
</reference>
<evidence type="ECO:0000256" key="4">
    <source>
        <dbReference type="PROSITE-ProRule" id="PRU00335"/>
    </source>
</evidence>
<feature type="domain" description="HTH tetR-type" evidence="5">
    <location>
        <begin position="8"/>
        <end position="68"/>
    </location>
</feature>
<dbReference type="Gene3D" id="1.10.357.10">
    <property type="entry name" value="Tetracycline Repressor, domain 2"/>
    <property type="match status" value="1"/>
</dbReference>
<accession>A0ABY7YPR7</accession>
<organism evidence="6 7">
    <name type="scientific">Devosia algicola</name>
    <dbReference type="NCBI Taxonomy" id="3026418"/>
    <lineage>
        <taxon>Bacteria</taxon>
        <taxon>Pseudomonadati</taxon>
        <taxon>Pseudomonadota</taxon>
        <taxon>Alphaproteobacteria</taxon>
        <taxon>Hyphomicrobiales</taxon>
        <taxon>Devosiaceae</taxon>
        <taxon>Devosia</taxon>
    </lineage>
</organism>
<dbReference type="PRINTS" id="PR00455">
    <property type="entry name" value="HTHTETR"/>
</dbReference>
<dbReference type="PROSITE" id="PS50977">
    <property type="entry name" value="HTH_TETR_2"/>
    <property type="match status" value="1"/>
</dbReference>
<keyword evidence="3" id="KW-0804">Transcription</keyword>
<evidence type="ECO:0000256" key="1">
    <source>
        <dbReference type="ARBA" id="ARBA00023015"/>
    </source>
</evidence>
<dbReference type="InterPro" id="IPR050109">
    <property type="entry name" value="HTH-type_TetR-like_transc_reg"/>
</dbReference>
<dbReference type="PANTHER" id="PTHR30055:SF234">
    <property type="entry name" value="HTH-TYPE TRANSCRIPTIONAL REGULATOR BETI"/>
    <property type="match status" value="1"/>
</dbReference>
<dbReference type="SUPFAM" id="SSF46689">
    <property type="entry name" value="Homeodomain-like"/>
    <property type="match status" value="1"/>
</dbReference>